<dbReference type="InterPro" id="IPR053737">
    <property type="entry name" value="Type_II_TA_Toxin"/>
</dbReference>
<proteinExistence type="predicted"/>
<dbReference type="InterPro" id="IPR006440">
    <property type="entry name" value="Doc"/>
</dbReference>
<dbReference type="Proteomes" id="UP000290602">
    <property type="component" value="Unassembled WGS sequence"/>
</dbReference>
<protein>
    <submittedName>
        <fullName evidence="2">Fic family protein</fullName>
    </submittedName>
</protein>
<dbReference type="PROSITE" id="PS51459">
    <property type="entry name" value="FIDO"/>
    <property type="match status" value="1"/>
</dbReference>
<evidence type="ECO:0000259" key="1">
    <source>
        <dbReference type="PROSITE" id="PS51459"/>
    </source>
</evidence>
<dbReference type="InterPro" id="IPR036597">
    <property type="entry name" value="Fido-like_dom_sf"/>
</dbReference>
<dbReference type="AlphaFoldDB" id="A0A4Q0VGD2"/>
<dbReference type="PANTHER" id="PTHR39426">
    <property type="entry name" value="HOMOLOGY TO DEATH-ON-CURING PROTEIN OF PHAGE P1"/>
    <property type="match status" value="1"/>
</dbReference>
<gene>
    <name evidence="2" type="ORF">DXH47_08650</name>
</gene>
<reference evidence="2 3" key="1">
    <citation type="submission" date="2018-08" db="EMBL/GenBank/DDBJ databases">
        <title>Lactobacillus suantsai sp. nov., isolated from traditional fermented suan-tsai in Taiwan.</title>
        <authorList>
            <person name="Huang C.-H."/>
        </authorList>
    </citation>
    <scope>NUCLEOTIDE SEQUENCE [LARGE SCALE GENOMIC DNA]</scope>
    <source>
        <strain evidence="2 3">BCRC 12945</strain>
    </source>
</reference>
<evidence type="ECO:0000313" key="3">
    <source>
        <dbReference type="Proteomes" id="UP000290602"/>
    </source>
</evidence>
<dbReference type="InterPro" id="IPR003812">
    <property type="entry name" value="Fido"/>
</dbReference>
<dbReference type="GO" id="GO:0016301">
    <property type="term" value="F:kinase activity"/>
    <property type="evidence" value="ECO:0007669"/>
    <property type="project" value="InterPro"/>
</dbReference>
<dbReference type="PANTHER" id="PTHR39426:SF1">
    <property type="entry name" value="HOMOLOGY TO DEATH-ON-CURING PROTEIN OF PHAGE P1"/>
    <property type="match status" value="1"/>
</dbReference>
<name>A0A4Q0VGD2_9LACO</name>
<sequence length="125" mass="13703">MTTTYLTPRELTVLNQAALADTTETTTIRSQAAVDSIIAQPQQVFFDTAAYPTIEQKLGIVFLKVITLHPFEDGNKRTAVLALAILAQLNHYHLTYTNPQIAASDGPTIDYDAIYQGIRAHLVSA</sequence>
<dbReference type="Gene3D" id="1.20.120.1870">
    <property type="entry name" value="Fic/DOC protein, Fido domain"/>
    <property type="match status" value="1"/>
</dbReference>
<dbReference type="RefSeq" id="WP_129032938.1">
    <property type="nucleotide sequence ID" value="NZ_QXIL01000018.1"/>
</dbReference>
<feature type="domain" description="Fido" evidence="1">
    <location>
        <begin position="6"/>
        <end position="125"/>
    </location>
</feature>
<dbReference type="EMBL" id="QXIL01000018">
    <property type="protein sequence ID" value="RXI77847.1"/>
    <property type="molecule type" value="Genomic_DNA"/>
</dbReference>
<dbReference type="SUPFAM" id="SSF140931">
    <property type="entry name" value="Fic-like"/>
    <property type="match status" value="1"/>
</dbReference>
<comment type="caution">
    <text evidence="2">The sequence shown here is derived from an EMBL/GenBank/DDBJ whole genome shotgun (WGS) entry which is preliminary data.</text>
</comment>
<accession>A0A4Q0VGD2</accession>
<evidence type="ECO:0000313" key="2">
    <source>
        <dbReference type="EMBL" id="RXI77847.1"/>
    </source>
</evidence>
<dbReference type="OrthoDB" id="9802752at2"/>
<keyword evidence="3" id="KW-1185">Reference proteome</keyword>
<dbReference type="Pfam" id="PF02661">
    <property type="entry name" value="Fic"/>
    <property type="match status" value="1"/>
</dbReference>
<organism evidence="2 3">
    <name type="scientific">Levilactobacillus suantsaii</name>
    <dbReference type="NCBI Taxonomy" id="2292255"/>
    <lineage>
        <taxon>Bacteria</taxon>
        <taxon>Bacillati</taxon>
        <taxon>Bacillota</taxon>
        <taxon>Bacilli</taxon>
        <taxon>Lactobacillales</taxon>
        <taxon>Lactobacillaceae</taxon>
        <taxon>Levilactobacillus</taxon>
    </lineage>
</organism>